<keyword evidence="1" id="KW-1133">Transmembrane helix</keyword>
<evidence type="ECO:0000313" key="2">
    <source>
        <dbReference type="EMBL" id="MFD0789257.1"/>
    </source>
</evidence>
<evidence type="ECO:0000256" key="1">
    <source>
        <dbReference type="SAM" id="Phobius"/>
    </source>
</evidence>
<keyword evidence="1" id="KW-0812">Transmembrane</keyword>
<gene>
    <name evidence="2" type="ORF">ACFQ0P_02515</name>
</gene>
<keyword evidence="3" id="KW-1185">Reference proteome</keyword>
<name>A0ABW3AE50_9MICO</name>
<organism evidence="2 3">
    <name type="scientific">Microbacterium insulae</name>
    <dbReference type="NCBI Taxonomy" id="483014"/>
    <lineage>
        <taxon>Bacteria</taxon>
        <taxon>Bacillati</taxon>
        <taxon>Actinomycetota</taxon>
        <taxon>Actinomycetes</taxon>
        <taxon>Micrococcales</taxon>
        <taxon>Microbacteriaceae</taxon>
        <taxon>Microbacterium</taxon>
    </lineage>
</organism>
<evidence type="ECO:0008006" key="4">
    <source>
        <dbReference type="Google" id="ProtNLM"/>
    </source>
</evidence>
<comment type="caution">
    <text evidence="2">The sequence shown here is derived from an EMBL/GenBank/DDBJ whole genome shotgun (WGS) entry which is preliminary data.</text>
</comment>
<sequence length="201" mass="22076">MLQNLLASTPTPSIAPAVGSGGPDIATILITGLVTLLVGAAGTLLGISLERRKAESQALVAKRIEVYDEIAPRINAIICFYACIGDWKRISPEEVLAHKRAVDRSVKINGALLSPETLAAHRSFMTEFFETWIARGEDARLRADIAYLQNEWGRRWRSSWTRRFSTQQPDGREARAALATRQRAAYDAFLGALARDIGVKG</sequence>
<protein>
    <recommendedName>
        <fullName evidence="4">DUF4760 domain-containing protein</fullName>
    </recommendedName>
</protein>
<dbReference type="EMBL" id="JBHTII010000001">
    <property type="protein sequence ID" value="MFD0789257.1"/>
    <property type="molecule type" value="Genomic_DNA"/>
</dbReference>
<keyword evidence="1" id="KW-0472">Membrane</keyword>
<evidence type="ECO:0000313" key="3">
    <source>
        <dbReference type="Proteomes" id="UP001597055"/>
    </source>
</evidence>
<dbReference type="RefSeq" id="WP_204980145.1">
    <property type="nucleotide sequence ID" value="NZ_JBHTII010000001.1"/>
</dbReference>
<accession>A0ABW3AE50</accession>
<feature type="transmembrane region" description="Helical" evidence="1">
    <location>
        <begin position="25"/>
        <end position="47"/>
    </location>
</feature>
<proteinExistence type="predicted"/>
<dbReference type="Proteomes" id="UP001597055">
    <property type="component" value="Unassembled WGS sequence"/>
</dbReference>
<reference evidence="3" key="1">
    <citation type="journal article" date="2019" name="Int. J. Syst. Evol. Microbiol.">
        <title>The Global Catalogue of Microorganisms (GCM) 10K type strain sequencing project: providing services to taxonomists for standard genome sequencing and annotation.</title>
        <authorList>
            <consortium name="The Broad Institute Genomics Platform"/>
            <consortium name="The Broad Institute Genome Sequencing Center for Infectious Disease"/>
            <person name="Wu L."/>
            <person name="Ma J."/>
        </authorList>
    </citation>
    <scope>NUCLEOTIDE SEQUENCE [LARGE SCALE GENOMIC DNA]</scope>
    <source>
        <strain evidence="3">CCUG 54523</strain>
    </source>
</reference>